<dbReference type="AlphaFoldDB" id="A0A183A4L9"/>
<evidence type="ECO:0000313" key="4">
    <source>
        <dbReference type="EMBL" id="VDP49125.1"/>
    </source>
</evidence>
<dbReference type="PANTHER" id="PTHR14428:SF5">
    <property type="entry name" value="NUCLEOLAR COMPLEX PROTEIN 3 HOMOLOG"/>
    <property type="match status" value="1"/>
</dbReference>
<protein>
    <submittedName>
        <fullName evidence="6">CBF domain-containing protein</fullName>
    </submittedName>
</protein>
<evidence type="ECO:0000256" key="1">
    <source>
        <dbReference type="ARBA" id="ARBA00007797"/>
    </source>
</evidence>
<reference evidence="4 5" key="2">
    <citation type="submission" date="2018-11" db="EMBL/GenBank/DDBJ databases">
        <authorList>
            <consortium name="Pathogen Informatics"/>
        </authorList>
    </citation>
    <scope>NUCLEOTIDE SEQUENCE [LARGE SCALE GENOMIC DNA]</scope>
    <source>
        <strain evidence="4 5">Egypt</strain>
    </source>
</reference>
<accession>A0A183A4L9</accession>
<evidence type="ECO:0000313" key="5">
    <source>
        <dbReference type="Proteomes" id="UP000272942"/>
    </source>
</evidence>
<comment type="similarity">
    <text evidence="1">Belongs to the CBF/MAK21 family.</text>
</comment>
<feature type="chain" id="PRO_5043137828" evidence="2">
    <location>
        <begin position="18"/>
        <end position="82"/>
    </location>
</feature>
<dbReference type="GO" id="GO:0006270">
    <property type="term" value="P:DNA replication initiation"/>
    <property type="evidence" value="ECO:0007669"/>
    <property type="project" value="TreeGrafter"/>
</dbReference>
<dbReference type="Pfam" id="PF03914">
    <property type="entry name" value="CBF"/>
    <property type="match status" value="1"/>
</dbReference>
<organism evidence="6">
    <name type="scientific">Echinostoma caproni</name>
    <dbReference type="NCBI Taxonomy" id="27848"/>
    <lineage>
        <taxon>Eukaryota</taxon>
        <taxon>Metazoa</taxon>
        <taxon>Spiralia</taxon>
        <taxon>Lophotrochozoa</taxon>
        <taxon>Platyhelminthes</taxon>
        <taxon>Trematoda</taxon>
        <taxon>Digenea</taxon>
        <taxon>Plagiorchiida</taxon>
        <taxon>Echinostomata</taxon>
        <taxon>Echinostomatoidea</taxon>
        <taxon>Echinostomatidae</taxon>
        <taxon>Echinostoma</taxon>
    </lineage>
</organism>
<dbReference type="PANTHER" id="PTHR14428">
    <property type="entry name" value="NUCLEOLAR COMPLEX PROTEIN 3"/>
    <property type="match status" value="1"/>
</dbReference>
<keyword evidence="2" id="KW-0732">Signal</keyword>
<gene>
    <name evidence="4" type="ORF">ECPE_LOCUS1904</name>
</gene>
<sequence length="82" mass="9110">MLVLLIHLLHLFPRCEVLFDSETEVGGAYRADLDDPELCLPASACLWELDLLRTHPSPTVRARMNCVVISCLVRFGGQSIAT</sequence>
<reference evidence="6" key="1">
    <citation type="submission" date="2016-06" db="UniProtKB">
        <authorList>
            <consortium name="WormBaseParasite"/>
        </authorList>
    </citation>
    <scope>IDENTIFICATION</scope>
</reference>
<dbReference type="GO" id="GO:0003682">
    <property type="term" value="F:chromatin binding"/>
    <property type="evidence" value="ECO:0007669"/>
    <property type="project" value="TreeGrafter"/>
</dbReference>
<dbReference type="WBParaSite" id="ECPE_0000190401-mRNA-1">
    <property type="protein sequence ID" value="ECPE_0000190401-mRNA-1"/>
    <property type="gene ID" value="ECPE_0000190401"/>
</dbReference>
<name>A0A183A4L9_9TREM</name>
<evidence type="ECO:0000259" key="3">
    <source>
        <dbReference type="Pfam" id="PF03914"/>
    </source>
</evidence>
<proteinExistence type="inferred from homology"/>
<dbReference type="EMBL" id="UZAN01018698">
    <property type="protein sequence ID" value="VDP49125.1"/>
    <property type="molecule type" value="Genomic_DNA"/>
</dbReference>
<dbReference type="GO" id="GO:0005730">
    <property type="term" value="C:nucleolus"/>
    <property type="evidence" value="ECO:0007669"/>
    <property type="project" value="TreeGrafter"/>
</dbReference>
<evidence type="ECO:0000256" key="2">
    <source>
        <dbReference type="SAM" id="SignalP"/>
    </source>
</evidence>
<dbReference type="Proteomes" id="UP000272942">
    <property type="component" value="Unassembled WGS sequence"/>
</dbReference>
<keyword evidence="5" id="KW-1185">Reference proteome</keyword>
<feature type="signal peptide" evidence="2">
    <location>
        <begin position="1"/>
        <end position="17"/>
    </location>
</feature>
<dbReference type="OrthoDB" id="10263597at2759"/>
<dbReference type="InterPro" id="IPR005612">
    <property type="entry name" value="CCAAT-binding_factor"/>
</dbReference>
<feature type="domain" description="CCAAT-binding factor" evidence="3">
    <location>
        <begin position="2"/>
        <end position="62"/>
    </location>
</feature>
<evidence type="ECO:0000313" key="6">
    <source>
        <dbReference type="WBParaSite" id="ECPE_0000190401-mRNA-1"/>
    </source>
</evidence>
<dbReference type="InterPro" id="IPR016903">
    <property type="entry name" value="Nucleolar_cplx-assoc_3"/>
</dbReference>